<keyword evidence="2 3" id="KW-0040">ANK repeat</keyword>
<evidence type="ECO:0000313" key="5">
    <source>
        <dbReference type="Proteomes" id="UP001153618"/>
    </source>
</evidence>
<sequence length="918" mass="100876">MEVTKSLVIHTDTSLSPSALSLTLDSPHKEVAIVKDMNLRLMKCLGSIIPWNINRHSPILSSASRTSAALSVILPANEPGQHDIPSANLNILRTGIRDSMGLAFYLISNNLNSTDGHFDKTGLDDKLYLQILKDIGWDDIHHLRILLSSCEPTVESITERLFAAAVRSYNFEVAQKMLRAGMDPNLLLKTRMKPCFTPLQYIASDGDNEFINLLVSHGADVNFSVNDSGRNALFYAIWLENWTAVRLLRDNGATVTRQCAELLTEFAHVDHEQLLFMKDMIGIYLDQSVGTQQDETKTLLPAVSKGCVDIVQLFITKGARLNELVTCSTYGVPHQTTLLGRAVKNNFRDIIRLLLHVSPPEDLSLIHPPYISPLALAVDGGSVDIFEDLLSSGADLRAADEGQKTLLERAVRNKNLALCQMLINHGVKVDREPQEAQWYPLSALMIAVQQDLMDIVDLLIASNARLNDTFEGFPCTVLTAAFEAGNVAMIENLENAGATRLGREIRGIGNLQSAVLLSKKVGFQRILDRFGSSILTAAILAKDEPLAWFLLQRIAPLNQHTTITDGERPLSAAIQTDNIALVLALLERGVQVTDLTLTDAVLHDNTPLLPILLPRLLGNAPTAVSAAVLKFTIKCLEILREADVGFTGAPQMSHHRWARVGRDGLEHYCLESTLEIATLMADQSMFKYLLEWATSTQTNWCRSSVARALTLAIFYEKLDRVFDLMQLDSNINISITRDPPFSFHGKIAFTPLQAAVRNQLVPVVRDLLVLKRADVNYLGDGKLRRTPLQHAVELGNMEIFGLLLKHGADVNAPAAKNGGVTALQIAAIKGFTGIARRLLDLGADVNQAPAVKNGRTALGGAAEYGRIDMLQMLLNEGALVVGEYEDQYLTAVKLAEERGHYAAARLLRSFKESVELAA</sequence>
<evidence type="ECO:0000256" key="3">
    <source>
        <dbReference type="PROSITE-ProRule" id="PRU00023"/>
    </source>
</evidence>
<dbReference type="Proteomes" id="UP001153618">
    <property type="component" value="Unassembled WGS sequence"/>
</dbReference>
<dbReference type="SMART" id="SM00248">
    <property type="entry name" value="ANK"/>
    <property type="match status" value="15"/>
</dbReference>
<evidence type="ECO:0000256" key="2">
    <source>
        <dbReference type="ARBA" id="ARBA00023043"/>
    </source>
</evidence>
<dbReference type="PANTHER" id="PTHR24198">
    <property type="entry name" value="ANKYRIN REPEAT AND PROTEIN KINASE DOMAIN-CONTAINING PROTEIN"/>
    <property type="match status" value="1"/>
</dbReference>
<keyword evidence="5" id="KW-1185">Reference proteome</keyword>
<dbReference type="PROSITE" id="PS50088">
    <property type="entry name" value="ANK_REPEAT"/>
    <property type="match status" value="5"/>
</dbReference>
<feature type="repeat" description="ANK" evidence="3">
    <location>
        <begin position="783"/>
        <end position="815"/>
    </location>
</feature>
<evidence type="ECO:0000313" key="4">
    <source>
        <dbReference type="EMBL" id="CAG8129866.1"/>
    </source>
</evidence>
<dbReference type="PROSITE" id="PS50297">
    <property type="entry name" value="ANK_REP_REGION"/>
    <property type="match status" value="5"/>
</dbReference>
<organism evidence="4 5">
    <name type="scientific">Penicillium olsonii</name>
    <dbReference type="NCBI Taxonomy" id="99116"/>
    <lineage>
        <taxon>Eukaryota</taxon>
        <taxon>Fungi</taxon>
        <taxon>Dikarya</taxon>
        <taxon>Ascomycota</taxon>
        <taxon>Pezizomycotina</taxon>
        <taxon>Eurotiomycetes</taxon>
        <taxon>Eurotiomycetidae</taxon>
        <taxon>Eurotiales</taxon>
        <taxon>Aspergillaceae</taxon>
        <taxon>Penicillium</taxon>
    </lineage>
</organism>
<evidence type="ECO:0000256" key="1">
    <source>
        <dbReference type="ARBA" id="ARBA00022737"/>
    </source>
</evidence>
<protein>
    <recommendedName>
        <fullName evidence="6">Ankyrin</fullName>
    </recommendedName>
</protein>
<gene>
    <name evidence="4" type="ORF">POLS_LOCUS5480</name>
</gene>
<feature type="repeat" description="ANK" evidence="3">
    <location>
        <begin position="197"/>
        <end position="226"/>
    </location>
</feature>
<dbReference type="PANTHER" id="PTHR24198:SF165">
    <property type="entry name" value="ANKYRIN REPEAT-CONTAINING PROTEIN-RELATED"/>
    <property type="match status" value="1"/>
</dbReference>
<evidence type="ECO:0008006" key="6">
    <source>
        <dbReference type="Google" id="ProtNLM"/>
    </source>
</evidence>
<dbReference type="GO" id="GO:0005737">
    <property type="term" value="C:cytoplasm"/>
    <property type="evidence" value="ECO:0007669"/>
    <property type="project" value="TreeGrafter"/>
</dbReference>
<proteinExistence type="predicted"/>
<feature type="repeat" description="ANK" evidence="3">
    <location>
        <begin position="372"/>
        <end position="401"/>
    </location>
</feature>
<name>A0A9W4HUC7_PENOL</name>
<reference evidence="4" key="1">
    <citation type="submission" date="2021-07" db="EMBL/GenBank/DDBJ databases">
        <authorList>
            <person name="Branca A.L. A."/>
        </authorList>
    </citation>
    <scope>NUCLEOTIDE SEQUENCE</scope>
</reference>
<keyword evidence="1" id="KW-0677">Repeat</keyword>
<dbReference type="OrthoDB" id="194358at2759"/>
<dbReference type="AlphaFoldDB" id="A0A9W4HUC7"/>
<dbReference type="EMBL" id="CAJVOS010000027">
    <property type="protein sequence ID" value="CAG8129866.1"/>
    <property type="molecule type" value="Genomic_DNA"/>
</dbReference>
<accession>A0A9W4HUC7</accession>
<dbReference type="Gene3D" id="1.25.40.20">
    <property type="entry name" value="Ankyrin repeat-containing domain"/>
    <property type="match status" value="4"/>
</dbReference>
<feature type="repeat" description="ANK" evidence="3">
    <location>
        <begin position="853"/>
        <end position="878"/>
    </location>
</feature>
<dbReference type="InterPro" id="IPR002110">
    <property type="entry name" value="Ankyrin_rpt"/>
</dbReference>
<dbReference type="Pfam" id="PF12796">
    <property type="entry name" value="Ank_2"/>
    <property type="match status" value="3"/>
</dbReference>
<dbReference type="SUPFAM" id="SSF48403">
    <property type="entry name" value="Ankyrin repeat"/>
    <property type="match status" value="4"/>
</dbReference>
<feature type="repeat" description="ANK" evidence="3">
    <location>
        <begin position="818"/>
        <end position="850"/>
    </location>
</feature>
<dbReference type="InterPro" id="IPR036770">
    <property type="entry name" value="Ankyrin_rpt-contain_sf"/>
</dbReference>
<comment type="caution">
    <text evidence="4">The sequence shown here is derived from an EMBL/GenBank/DDBJ whole genome shotgun (WGS) entry which is preliminary data.</text>
</comment>